<dbReference type="Pfam" id="PF00549">
    <property type="entry name" value="Ligase_CoA"/>
    <property type="match status" value="1"/>
</dbReference>
<comment type="caution">
    <text evidence="4">The sequence shown here is derived from an EMBL/GenBank/DDBJ whole genome shotgun (WGS) entry which is preliminary data.</text>
</comment>
<gene>
    <name evidence="4" type="primary">fdrA</name>
    <name evidence="4" type="ORF">G8555_002134</name>
    <name evidence="3" type="ORF">G8Z49_002430</name>
    <name evidence="2" type="ORF">G9F04_002286</name>
</gene>
<dbReference type="GO" id="GO:0009361">
    <property type="term" value="C:succinate-CoA ligase complex (ADP-forming)"/>
    <property type="evidence" value="ECO:0007669"/>
    <property type="project" value="TreeGrafter"/>
</dbReference>
<dbReference type="Gene3D" id="3.40.50.720">
    <property type="entry name" value="NAD(P)-binding Rossmann-like Domain"/>
    <property type="match status" value="2"/>
</dbReference>
<dbReference type="NCBIfam" id="NF004760">
    <property type="entry name" value="PRK06091.1"/>
    <property type="match status" value="1"/>
</dbReference>
<reference evidence="4" key="2">
    <citation type="submission" date="2020-02" db="EMBL/GenBank/DDBJ databases">
        <authorList>
            <consortium name="NCBI Pathogen Detection Project"/>
        </authorList>
    </citation>
    <scope>NUCLEOTIDE SEQUENCE</scope>
    <source>
        <strain evidence="3">MA.CK_07/00004777</strain>
        <strain evidence="2">MA.CK_98/00008556</strain>
        <strain evidence="4">MA.CK_99/00010424</strain>
    </source>
</reference>
<organism evidence="4">
    <name type="scientific">Salmonella enterica</name>
    <name type="common">Salmonella choleraesuis</name>
    <dbReference type="NCBI Taxonomy" id="28901"/>
    <lineage>
        <taxon>Bacteria</taxon>
        <taxon>Pseudomonadati</taxon>
        <taxon>Pseudomonadota</taxon>
        <taxon>Gammaproteobacteria</taxon>
        <taxon>Enterobacterales</taxon>
        <taxon>Enterobacteriaceae</taxon>
        <taxon>Salmonella</taxon>
    </lineage>
</organism>
<sequence length="377" mass="39978">MIHAFIKKGCFQDSVSLMIISRKLSESENVDDVSVMMGTPANKSLLETTGFWHDDFHGATPNDICVAIRTEAVDDGITQVIVRQLEEALQQLAQGSSGSQSLIQVRRWESACQKLPEANLALVSVAGEYAAELAEQALDRSLNVMIFSDNVTLDDEIRLKRRARDKGLLVMGPDCGTAMIANTPLAFANVMPEGNIGVIGASGTGIQELCSQIALAGEGITHAIGLGAQPQVRVLLVDVVIGFGATADPAASLIQAWQKACAARAGDQPLFAIATVTGTERDPQCRSQQIAALEDAGITVVDSLPEATLLAAELIRPTLSSTHPSAPRLLEAVAVINAGLRSFALDLQAAGMPVVHYQWAPVAGGNKKLARLLERLQ</sequence>
<dbReference type="GO" id="GO:0005829">
    <property type="term" value="C:cytosol"/>
    <property type="evidence" value="ECO:0007669"/>
    <property type="project" value="TreeGrafter"/>
</dbReference>
<evidence type="ECO:0000313" key="2">
    <source>
        <dbReference type="EMBL" id="HAF5927693.1"/>
    </source>
</evidence>
<dbReference type="GO" id="GO:0004776">
    <property type="term" value="F:succinate-CoA ligase (GDP-forming) activity"/>
    <property type="evidence" value="ECO:0007669"/>
    <property type="project" value="TreeGrafter"/>
</dbReference>
<evidence type="ECO:0000259" key="1">
    <source>
        <dbReference type="Pfam" id="PF00549"/>
    </source>
</evidence>
<dbReference type="InterPro" id="IPR016102">
    <property type="entry name" value="Succinyl-CoA_synth-like"/>
</dbReference>
<dbReference type="GO" id="GO:0004775">
    <property type="term" value="F:succinate-CoA ligase (ADP-forming) activity"/>
    <property type="evidence" value="ECO:0007669"/>
    <property type="project" value="TreeGrafter"/>
</dbReference>
<protein>
    <submittedName>
        <fullName evidence="4">Acyl-CoA synthetase FdrA</fullName>
    </submittedName>
</protein>
<dbReference type="AlphaFoldDB" id="A0A764XMG5"/>
<proteinExistence type="predicted"/>
<dbReference type="EMBL" id="DAAVSF010000004">
    <property type="protein sequence ID" value="HAF5927693.1"/>
    <property type="molecule type" value="Genomic_DNA"/>
</dbReference>
<name>A0A764XMG5_SALER</name>
<dbReference type="PANTHER" id="PTHR11117">
    <property type="entry name" value="SUCCINYL-COA LIGASE SUBUNIT ALPHA"/>
    <property type="match status" value="1"/>
</dbReference>
<dbReference type="EMBL" id="DAAYOY010000004">
    <property type="protein sequence ID" value="HAG5132914.1"/>
    <property type="molecule type" value="Genomic_DNA"/>
</dbReference>
<reference evidence="4" key="1">
    <citation type="journal article" date="2018" name="Genome Biol.">
        <title>SKESA: strategic k-mer extension for scrupulous assemblies.</title>
        <authorList>
            <person name="Souvorov A."/>
            <person name="Agarwala R."/>
            <person name="Lipman D.J."/>
        </authorList>
    </citation>
    <scope>NUCLEOTIDE SEQUENCE</scope>
    <source>
        <strain evidence="3">MA.CK_07/00004777</strain>
        <strain evidence="2">MA.CK_98/00008556</strain>
        <strain evidence="4">MA.CK_99/00010424</strain>
    </source>
</reference>
<dbReference type="SUPFAM" id="SSF52210">
    <property type="entry name" value="Succinyl-CoA synthetase domains"/>
    <property type="match status" value="1"/>
</dbReference>
<evidence type="ECO:0000313" key="4">
    <source>
        <dbReference type="EMBL" id="HAG5132914.1"/>
    </source>
</evidence>
<feature type="domain" description="ATP-citrate synthase/succinyl-CoA ligase C-terminal" evidence="1">
    <location>
        <begin position="226"/>
        <end position="311"/>
    </location>
</feature>
<dbReference type="EMBL" id="DAAXYZ010000005">
    <property type="protein sequence ID" value="HAG3177041.1"/>
    <property type="molecule type" value="Genomic_DNA"/>
</dbReference>
<accession>A0A764XMG5</accession>
<dbReference type="InterPro" id="IPR005811">
    <property type="entry name" value="SUCC_ACL_C"/>
</dbReference>
<dbReference type="PANTHER" id="PTHR11117:SF24">
    <property type="entry name" value="PROTEIN FDRA"/>
    <property type="match status" value="1"/>
</dbReference>
<dbReference type="GO" id="GO:0006099">
    <property type="term" value="P:tricarboxylic acid cycle"/>
    <property type="evidence" value="ECO:0007669"/>
    <property type="project" value="TreeGrafter"/>
</dbReference>
<evidence type="ECO:0000313" key="3">
    <source>
        <dbReference type="EMBL" id="HAG3177041.1"/>
    </source>
</evidence>